<dbReference type="InterPro" id="IPR001296">
    <property type="entry name" value="Glyco_trans_1"/>
</dbReference>
<accession>A0AA41R259</accession>
<evidence type="ECO:0000313" key="4">
    <source>
        <dbReference type="Proteomes" id="UP001165427"/>
    </source>
</evidence>
<dbReference type="InterPro" id="IPR028098">
    <property type="entry name" value="Glyco_trans_4-like_N"/>
</dbReference>
<evidence type="ECO:0000259" key="2">
    <source>
        <dbReference type="Pfam" id="PF13439"/>
    </source>
</evidence>
<evidence type="ECO:0000313" key="3">
    <source>
        <dbReference type="EMBL" id="MCJ8500737.1"/>
    </source>
</evidence>
<evidence type="ECO:0000259" key="1">
    <source>
        <dbReference type="Pfam" id="PF00534"/>
    </source>
</evidence>
<dbReference type="PANTHER" id="PTHR12526">
    <property type="entry name" value="GLYCOSYLTRANSFERASE"/>
    <property type="match status" value="1"/>
</dbReference>
<dbReference type="RefSeq" id="WP_246906037.1">
    <property type="nucleotide sequence ID" value="NZ_JALJRB010000008.1"/>
</dbReference>
<dbReference type="Proteomes" id="UP001165427">
    <property type="component" value="Unassembled WGS sequence"/>
</dbReference>
<feature type="domain" description="Glycosyltransferase subfamily 4-like N-terminal" evidence="2">
    <location>
        <begin position="26"/>
        <end position="178"/>
    </location>
</feature>
<dbReference type="EMBL" id="JALJRB010000008">
    <property type="protein sequence ID" value="MCJ8500737.1"/>
    <property type="molecule type" value="Genomic_DNA"/>
</dbReference>
<dbReference type="Pfam" id="PF00534">
    <property type="entry name" value="Glycos_transf_1"/>
    <property type="match status" value="1"/>
</dbReference>
<comment type="caution">
    <text evidence="3">The sequence shown here is derived from an EMBL/GenBank/DDBJ whole genome shotgun (WGS) entry which is preliminary data.</text>
</comment>
<gene>
    <name evidence="3" type="ORF">MRX98_09160</name>
</gene>
<proteinExistence type="predicted"/>
<dbReference type="SUPFAM" id="SSF53756">
    <property type="entry name" value="UDP-Glycosyltransferase/glycogen phosphorylase"/>
    <property type="match status" value="1"/>
</dbReference>
<dbReference type="Pfam" id="PF13439">
    <property type="entry name" value="Glyco_transf_4"/>
    <property type="match status" value="1"/>
</dbReference>
<protein>
    <submittedName>
        <fullName evidence="3">Glycosyltransferase family 4 protein</fullName>
    </submittedName>
</protein>
<dbReference type="Gene3D" id="3.40.50.2000">
    <property type="entry name" value="Glycogen Phosphorylase B"/>
    <property type="match status" value="2"/>
</dbReference>
<name>A0AA41R259_9BACT</name>
<keyword evidence="4" id="KW-1185">Reference proteome</keyword>
<organism evidence="3 4">
    <name type="scientific">Desulfatitalea alkaliphila</name>
    <dbReference type="NCBI Taxonomy" id="2929485"/>
    <lineage>
        <taxon>Bacteria</taxon>
        <taxon>Pseudomonadati</taxon>
        <taxon>Thermodesulfobacteriota</taxon>
        <taxon>Desulfobacteria</taxon>
        <taxon>Desulfobacterales</taxon>
        <taxon>Desulfosarcinaceae</taxon>
        <taxon>Desulfatitalea</taxon>
    </lineage>
</organism>
<dbReference type="CDD" id="cd03819">
    <property type="entry name" value="GT4_WavL-like"/>
    <property type="match status" value="1"/>
</dbReference>
<sequence>MTERAGTQKTKQRLTVLQMLPELKEGGVECETVEMAAHLVQRGHNSIVATQGGRMVATLEAEGSTHILYRHLGEKSPRCLGHIPALRRLLLERRVNVLHLRSRVPAWVGYLTWLSLPKPLRPCIVTTFHGFYSVNAFSAIMTKGQKTIAVSETIKDHILENYQIPERRVEVIYSGFDDHLFNPDLVSTERIEAILSGWQLPLPDVPIIFFPGRITRLKGHILFIRSLAMIKDHGWIAVCAGDVNENPNLAAELKEMITTFGLGDRILFPGYCTDMPAALMTAHLVVVPSIKPESFGRTAVEAQAMGKPVIASAHGGSLETVVDRRTGLLVKPNDANEMAKALKLLLSDPKLAVRLGQAGQLRVREKFVARQMFDKTLRLYTDLKAETHPYLLRETRHS</sequence>
<reference evidence="3" key="1">
    <citation type="submission" date="2022-04" db="EMBL/GenBank/DDBJ databases">
        <title>Desulfatitalea alkaliphila sp. nov., a novel anaerobic sulfate-reducing bacterium isolated from terrestrial mud volcano, Taman Peninsula, Russia.</title>
        <authorList>
            <person name="Khomyakova M.A."/>
            <person name="Merkel A.Y."/>
            <person name="Slobodkin A.I."/>
        </authorList>
    </citation>
    <scope>NUCLEOTIDE SEQUENCE</scope>
    <source>
        <strain evidence="3">M08but</strain>
    </source>
</reference>
<feature type="domain" description="Glycosyl transferase family 1" evidence="1">
    <location>
        <begin position="204"/>
        <end position="360"/>
    </location>
</feature>
<dbReference type="GO" id="GO:0016757">
    <property type="term" value="F:glycosyltransferase activity"/>
    <property type="evidence" value="ECO:0007669"/>
    <property type="project" value="InterPro"/>
</dbReference>
<dbReference type="AlphaFoldDB" id="A0AA41R259"/>